<accession>L2GU73</accession>
<keyword evidence="12" id="KW-1185">Reference proteome</keyword>
<protein>
    <recommendedName>
        <fullName evidence="9">Small nuclear ribonucleoprotein Sm D2</fullName>
        <shortName evidence="9">Sm-D2</shortName>
    </recommendedName>
    <alternativeName>
        <fullName evidence="9">snRNP core protein D2</fullName>
    </alternativeName>
</protein>
<reference evidence="12" key="1">
    <citation type="submission" date="2011-03" db="EMBL/GenBank/DDBJ databases">
        <title>The genome sequence of Vavraia culicis strain floridensis.</title>
        <authorList>
            <consortium name="The Broad Institute Genome Sequencing Platform"/>
            <person name="Cuomo C."/>
            <person name="Becnel J."/>
            <person name="Sanscrainte N."/>
            <person name="Young S.K."/>
            <person name="Zeng Q."/>
            <person name="Gargeya S."/>
            <person name="Fitzgerald M."/>
            <person name="Haas B."/>
            <person name="Abouelleil A."/>
            <person name="Alvarado L."/>
            <person name="Arachchi H.M."/>
            <person name="Berlin A."/>
            <person name="Chapman S.B."/>
            <person name="Gearin G."/>
            <person name="Goldberg J."/>
            <person name="Griggs A."/>
            <person name="Gujja S."/>
            <person name="Hansen M."/>
            <person name="Heiman D."/>
            <person name="Howarth C."/>
            <person name="Larimer J."/>
            <person name="Lui A."/>
            <person name="MacDonald P.J.P."/>
            <person name="McCowen C."/>
            <person name="Montmayeur A."/>
            <person name="Murphy C."/>
            <person name="Neiman D."/>
            <person name="Pearson M."/>
            <person name="Priest M."/>
            <person name="Roberts A."/>
            <person name="Saif S."/>
            <person name="Shea T."/>
            <person name="Sisk P."/>
            <person name="Stolte C."/>
            <person name="Sykes S."/>
            <person name="Wortman J."/>
            <person name="Nusbaum C."/>
            <person name="Birren B."/>
        </authorList>
    </citation>
    <scope>NUCLEOTIDE SEQUENCE [LARGE SCALE GENOMIC DNA]</scope>
    <source>
        <strain evidence="12">floridensis</strain>
    </source>
</reference>
<dbReference type="PROSITE" id="PS52002">
    <property type="entry name" value="SM"/>
    <property type="match status" value="1"/>
</dbReference>
<evidence type="ECO:0000256" key="8">
    <source>
        <dbReference type="ARBA" id="ARBA00023274"/>
    </source>
</evidence>
<dbReference type="GO" id="GO:0005829">
    <property type="term" value="C:cytosol"/>
    <property type="evidence" value="ECO:0007669"/>
    <property type="project" value="UniProtKB-SubCell"/>
</dbReference>
<proteinExistence type="inferred from homology"/>
<dbReference type="GO" id="GO:0030532">
    <property type="term" value="C:small nuclear ribonucleoprotein complex"/>
    <property type="evidence" value="ECO:0007669"/>
    <property type="project" value="InterPro"/>
</dbReference>
<dbReference type="OrthoDB" id="437526at2759"/>
<dbReference type="InterPro" id="IPR047575">
    <property type="entry name" value="Sm"/>
</dbReference>
<dbReference type="HOGENOM" id="CLU_2414962_0_0_1"/>
<evidence type="ECO:0000256" key="6">
    <source>
        <dbReference type="ARBA" id="ARBA00023187"/>
    </source>
</evidence>
<keyword evidence="4" id="KW-0963">Cytoplasm</keyword>
<gene>
    <name evidence="11" type="ORF">VCUG_01651</name>
</gene>
<dbReference type="InterPro" id="IPR001163">
    <property type="entry name" value="Sm_dom_euk/arc"/>
</dbReference>
<dbReference type="GO" id="GO:0008380">
    <property type="term" value="P:RNA splicing"/>
    <property type="evidence" value="ECO:0007669"/>
    <property type="project" value="UniProtKB-KW"/>
</dbReference>
<evidence type="ECO:0000256" key="2">
    <source>
        <dbReference type="ARBA" id="ARBA00004514"/>
    </source>
</evidence>
<evidence type="ECO:0000256" key="1">
    <source>
        <dbReference type="ARBA" id="ARBA00004123"/>
    </source>
</evidence>
<evidence type="ECO:0000256" key="9">
    <source>
        <dbReference type="RuleBase" id="RU365051"/>
    </source>
</evidence>
<dbReference type="Gene3D" id="2.30.30.100">
    <property type="match status" value="1"/>
</dbReference>
<keyword evidence="5 9" id="KW-0507">mRNA processing</keyword>
<dbReference type="InterPro" id="IPR010920">
    <property type="entry name" value="LSM_dom_sf"/>
</dbReference>
<dbReference type="SUPFAM" id="SSF50182">
    <property type="entry name" value="Sm-like ribonucleoproteins"/>
    <property type="match status" value="1"/>
</dbReference>
<evidence type="ECO:0000256" key="3">
    <source>
        <dbReference type="ARBA" id="ARBA00008146"/>
    </source>
</evidence>
<dbReference type="FunCoup" id="L2GU73">
    <property type="interactions" value="306"/>
</dbReference>
<evidence type="ECO:0000256" key="5">
    <source>
        <dbReference type="ARBA" id="ARBA00022664"/>
    </source>
</evidence>
<dbReference type="VEuPathDB" id="MicrosporidiaDB:VCUG_01651"/>
<evidence type="ECO:0000256" key="7">
    <source>
        <dbReference type="ARBA" id="ARBA00023242"/>
    </source>
</evidence>
<evidence type="ECO:0000313" key="11">
    <source>
        <dbReference type="EMBL" id="ELA46877.1"/>
    </source>
</evidence>
<comment type="subcellular location">
    <subcellularLocation>
        <location evidence="2">Cytoplasm</location>
        <location evidence="2">Cytosol</location>
    </subcellularLocation>
    <subcellularLocation>
        <location evidence="1 9">Nucleus</location>
    </subcellularLocation>
</comment>
<dbReference type="InParanoid" id="L2GU73"/>
<keyword evidence="8 9" id="KW-0687">Ribonucleoprotein</keyword>
<dbReference type="RefSeq" id="XP_008074667.1">
    <property type="nucleotide sequence ID" value="XM_008076476.1"/>
</dbReference>
<dbReference type="PANTHER" id="PTHR12777">
    <property type="entry name" value="SMALL NUCLEAR RIBONUCLEOPROTEIN SM D2"/>
    <property type="match status" value="1"/>
</dbReference>
<evidence type="ECO:0000259" key="10">
    <source>
        <dbReference type="PROSITE" id="PS52002"/>
    </source>
</evidence>
<evidence type="ECO:0000313" key="12">
    <source>
        <dbReference type="Proteomes" id="UP000011081"/>
    </source>
</evidence>
<name>L2GU73_VAVCU</name>
<sequence length="92" mass="10555">MTEDEKKDKLALDFLKNIKNCPCIVNLRSNRKLCGIVRVIDHHFNMILTDVTEIRKTKSKNKGVKKREGTTVERKIKCLVLRGDNVISVCEA</sequence>
<dbReference type="GO" id="GO:0006397">
    <property type="term" value="P:mRNA processing"/>
    <property type="evidence" value="ECO:0007669"/>
    <property type="project" value="UniProtKB-KW"/>
</dbReference>
<dbReference type="InterPro" id="IPR027248">
    <property type="entry name" value="Sm_D2"/>
</dbReference>
<keyword evidence="6 9" id="KW-0508">mRNA splicing</keyword>
<dbReference type="Proteomes" id="UP000011081">
    <property type="component" value="Unassembled WGS sequence"/>
</dbReference>
<comment type="similarity">
    <text evidence="3 9">Belongs to the snRNP core protein family.</text>
</comment>
<dbReference type="SMART" id="SM00651">
    <property type="entry name" value="Sm"/>
    <property type="match status" value="1"/>
</dbReference>
<dbReference type="GeneID" id="19879525"/>
<dbReference type="Pfam" id="PF01423">
    <property type="entry name" value="LSM"/>
    <property type="match status" value="1"/>
</dbReference>
<evidence type="ECO:0000256" key="4">
    <source>
        <dbReference type="ARBA" id="ARBA00022490"/>
    </source>
</evidence>
<keyword evidence="7 9" id="KW-0539">Nucleus</keyword>
<dbReference type="AlphaFoldDB" id="L2GU73"/>
<organism evidence="11 12">
    <name type="scientific">Vavraia culicis (isolate floridensis)</name>
    <name type="common">Microsporidian parasite</name>
    <dbReference type="NCBI Taxonomy" id="948595"/>
    <lineage>
        <taxon>Eukaryota</taxon>
        <taxon>Fungi</taxon>
        <taxon>Fungi incertae sedis</taxon>
        <taxon>Microsporidia</taxon>
        <taxon>Pleistophoridae</taxon>
        <taxon>Vavraia</taxon>
    </lineage>
</organism>
<dbReference type="EMBL" id="GL877430">
    <property type="protein sequence ID" value="ELA46877.1"/>
    <property type="molecule type" value="Genomic_DNA"/>
</dbReference>
<feature type="domain" description="Sm" evidence="10">
    <location>
        <begin position="10"/>
        <end position="92"/>
    </location>
</feature>
<dbReference type="GO" id="GO:0003723">
    <property type="term" value="F:RNA binding"/>
    <property type="evidence" value="ECO:0007669"/>
    <property type="project" value="InterPro"/>
</dbReference>